<evidence type="ECO:0000313" key="1">
    <source>
        <dbReference type="EMBL" id="CAB4040732.1"/>
    </source>
</evidence>
<dbReference type="Proteomes" id="UP001152795">
    <property type="component" value="Unassembled WGS sequence"/>
</dbReference>
<evidence type="ECO:0000313" key="2">
    <source>
        <dbReference type="Proteomes" id="UP001152795"/>
    </source>
</evidence>
<sequence>MAELVLFVVLLFLPINVTPPIAVWSYEKLLYLSSPLLSVFEAIHIVLFIMKASQMVVDQMEEQPNLVKSVILGVAALACLLGSLLSRYIYTVYASHSINRIIEVLVVTSLILLVLSLVKDEGIISEVPCIFFVMMCIVWALAKESAMSKKQIEPPSMWLKYVF</sequence>
<dbReference type="OrthoDB" id="10040867at2759"/>
<gene>
    <name evidence="1" type="ORF">PACLA_8A019974</name>
</gene>
<organism evidence="1 2">
    <name type="scientific">Paramuricea clavata</name>
    <name type="common">Red gorgonian</name>
    <name type="synonym">Violescent sea-whip</name>
    <dbReference type="NCBI Taxonomy" id="317549"/>
    <lineage>
        <taxon>Eukaryota</taxon>
        <taxon>Metazoa</taxon>
        <taxon>Cnidaria</taxon>
        <taxon>Anthozoa</taxon>
        <taxon>Octocorallia</taxon>
        <taxon>Malacalcyonacea</taxon>
        <taxon>Plexauridae</taxon>
        <taxon>Paramuricea</taxon>
    </lineage>
</organism>
<keyword evidence="2" id="KW-1185">Reference proteome</keyword>
<comment type="caution">
    <text evidence="1">The sequence shown here is derived from an EMBL/GenBank/DDBJ whole genome shotgun (WGS) entry which is preliminary data.</text>
</comment>
<name>A0A6S7LQD7_PARCT</name>
<dbReference type="AlphaFoldDB" id="A0A6S7LQD7"/>
<proteinExistence type="predicted"/>
<dbReference type="EMBL" id="CACRXK020027180">
    <property type="protein sequence ID" value="CAB4040732.1"/>
    <property type="molecule type" value="Genomic_DNA"/>
</dbReference>
<accession>A0A6S7LQD7</accession>
<reference evidence="1" key="1">
    <citation type="submission" date="2020-04" db="EMBL/GenBank/DDBJ databases">
        <authorList>
            <person name="Alioto T."/>
            <person name="Alioto T."/>
            <person name="Gomez Garrido J."/>
        </authorList>
    </citation>
    <scope>NUCLEOTIDE SEQUENCE</scope>
    <source>
        <strain evidence="1">A484AB</strain>
    </source>
</reference>
<protein>
    <submittedName>
        <fullName evidence="1">Uncharacterized protein</fullName>
    </submittedName>
</protein>